<feature type="region of interest" description="Disordered" evidence="3">
    <location>
        <begin position="325"/>
        <end position="350"/>
    </location>
</feature>
<organism evidence="5 6">
    <name type="scientific">Phytophthora fragariaefolia</name>
    <dbReference type="NCBI Taxonomy" id="1490495"/>
    <lineage>
        <taxon>Eukaryota</taxon>
        <taxon>Sar</taxon>
        <taxon>Stramenopiles</taxon>
        <taxon>Oomycota</taxon>
        <taxon>Peronosporomycetes</taxon>
        <taxon>Peronosporales</taxon>
        <taxon>Peronosporaceae</taxon>
        <taxon>Phytophthora</taxon>
    </lineage>
</organism>
<dbReference type="PROSITE" id="PS00018">
    <property type="entry name" value="EF_HAND_1"/>
    <property type="match status" value="1"/>
</dbReference>
<dbReference type="InterPro" id="IPR018247">
    <property type="entry name" value="EF_Hand_1_Ca_BS"/>
</dbReference>
<dbReference type="PROSITE" id="PS50222">
    <property type="entry name" value="EF_HAND_2"/>
    <property type="match status" value="2"/>
</dbReference>
<feature type="coiled-coil region" evidence="2">
    <location>
        <begin position="465"/>
        <end position="517"/>
    </location>
</feature>
<feature type="region of interest" description="Disordered" evidence="3">
    <location>
        <begin position="37"/>
        <end position="105"/>
    </location>
</feature>
<dbReference type="AlphaFoldDB" id="A0A9W6XN43"/>
<sequence length="522" mass="59015">MPLSFVIQAPLWLCHKLLCNSPSGLLGSARKLALESMAPTSKSAVTADKKKSKKSSRSGADATSRGKDKDRRSKEKDRKSSFKKKEKIAEPAAIAAPTPATALPPAHDPDAIQLFRRYDCNRSGVLTRLDFLQLLRDYANPVSSGWGASLSRPPLSLTDSSGIPLGYQRADRNSEFEAGQLFERYDKDRTGALTLDAFHVFFADFKPQLRAFVEETSYRALAPAPVAVAPVPLNPVQEEEPVAPPAEVRDAAAGSDLPLPSPDEIRARYRAALWKLRRICKDELVDQRERIVRQMAVIRDEIAGRQRDSSKGYANSQWKDLKRVKRRQRSPFPGFDDDDSHSNWQDGTAENDATKLYEAMEDDLDRLEEIIRHVRRYLNKGKLICMAEIGKADEIEEEAQCLAMKNYGDAEQHAKFKKEKENEPPLASDPVQSPSVPPPQYQKQKDQESLLRVKDQMIYQLLQERAAMRKERAAVEASLKKLSEVSTREMKKWARLTDDMQTEIEQLRSQLRSRSQQRNAMP</sequence>
<protein>
    <submittedName>
        <fullName evidence="5">Unnamed protein product</fullName>
    </submittedName>
</protein>
<feature type="compositionally biased region" description="Basic and acidic residues" evidence="3">
    <location>
        <begin position="413"/>
        <end position="423"/>
    </location>
</feature>
<name>A0A9W6XN43_9STRA</name>
<accession>A0A9W6XN43</accession>
<dbReference type="SMART" id="SM00054">
    <property type="entry name" value="EFh"/>
    <property type="match status" value="2"/>
</dbReference>
<dbReference type="OrthoDB" id="186625at2759"/>
<evidence type="ECO:0000313" key="5">
    <source>
        <dbReference type="EMBL" id="GMF41797.1"/>
    </source>
</evidence>
<evidence type="ECO:0000256" key="2">
    <source>
        <dbReference type="SAM" id="Coils"/>
    </source>
</evidence>
<dbReference type="SUPFAM" id="SSF47473">
    <property type="entry name" value="EF-hand"/>
    <property type="match status" value="1"/>
</dbReference>
<dbReference type="Proteomes" id="UP001165121">
    <property type="component" value="Unassembled WGS sequence"/>
</dbReference>
<gene>
    <name evidence="5" type="ORF">Pfra01_001337600</name>
</gene>
<keyword evidence="1" id="KW-0106">Calcium</keyword>
<evidence type="ECO:0000259" key="4">
    <source>
        <dbReference type="PROSITE" id="PS50222"/>
    </source>
</evidence>
<keyword evidence="6" id="KW-1185">Reference proteome</keyword>
<keyword evidence="2" id="KW-0175">Coiled coil</keyword>
<feature type="compositionally biased region" description="Low complexity" evidence="3">
    <location>
        <begin position="90"/>
        <end position="105"/>
    </location>
</feature>
<evidence type="ECO:0000256" key="1">
    <source>
        <dbReference type="ARBA" id="ARBA00022837"/>
    </source>
</evidence>
<reference evidence="5" key="1">
    <citation type="submission" date="2023-04" db="EMBL/GenBank/DDBJ databases">
        <title>Phytophthora fragariaefolia NBRC 109709.</title>
        <authorList>
            <person name="Ichikawa N."/>
            <person name="Sato H."/>
            <person name="Tonouchi N."/>
        </authorList>
    </citation>
    <scope>NUCLEOTIDE SEQUENCE</scope>
    <source>
        <strain evidence="5">NBRC 109709</strain>
    </source>
</reference>
<comment type="caution">
    <text evidence="5">The sequence shown here is derived from an EMBL/GenBank/DDBJ whole genome shotgun (WGS) entry which is preliminary data.</text>
</comment>
<dbReference type="EMBL" id="BSXT01001380">
    <property type="protein sequence ID" value="GMF41797.1"/>
    <property type="molecule type" value="Genomic_DNA"/>
</dbReference>
<feature type="domain" description="EF-hand" evidence="4">
    <location>
        <begin position="173"/>
        <end position="208"/>
    </location>
</feature>
<feature type="region of interest" description="Disordered" evidence="3">
    <location>
        <begin position="413"/>
        <end position="448"/>
    </location>
</feature>
<dbReference type="Gene3D" id="1.10.238.10">
    <property type="entry name" value="EF-hand"/>
    <property type="match status" value="1"/>
</dbReference>
<dbReference type="GO" id="GO:0005509">
    <property type="term" value="F:calcium ion binding"/>
    <property type="evidence" value="ECO:0007669"/>
    <property type="project" value="InterPro"/>
</dbReference>
<proteinExistence type="predicted"/>
<dbReference type="InterPro" id="IPR002048">
    <property type="entry name" value="EF_hand_dom"/>
</dbReference>
<dbReference type="InterPro" id="IPR011992">
    <property type="entry name" value="EF-hand-dom_pair"/>
</dbReference>
<evidence type="ECO:0000313" key="6">
    <source>
        <dbReference type="Proteomes" id="UP001165121"/>
    </source>
</evidence>
<feature type="compositionally biased region" description="Basic and acidic residues" evidence="3">
    <location>
        <begin position="64"/>
        <end position="80"/>
    </location>
</feature>
<feature type="coiled-coil region" evidence="2">
    <location>
        <begin position="350"/>
        <end position="377"/>
    </location>
</feature>
<evidence type="ECO:0000256" key="3">
    <source>
        <dbReference type="SAM" id="MobiDB-lite"/>
    </source>
</evidence>
<feature type="domain" description="EF-hand" evidence="4">
    <location>
        <begin position="106"/>
        <end position="141"/>
    </location>
</feature>